<dbReference type="EMBL" id="CP066776">
    <property type="protein sequence ID" value="QQL45695.1"/>
    <property type="molecule type" value="Genomic_DNA"/>
</dbReference>
<keyword evidence="3" id="KW-1185">Reference proteome</keyword>
<protein>
    <recommendedName>
        <fullName evidence="1">DUF4350 domain-containing protein</fullName>
    </recommendedName>
</protein>
<accession>A0A6B3L5V9</accession>
<sequence length="391" mass="42905">MSVWRRCLAGFVVLAAFLFAGCRGDGQWEEEQLGYTGKARRYPFLAASRVLEEAGYGPTDRLRSVFVNDKHYGTMFVRASSVADKATVNRLRRLLRDDVHLVLLLDGGERYLNDFSKGHRALAGSWQAEDIRDTALIELLDEFGIELDDGIQFSAEAPVRYSLGGETFEVAADADFGVRCVRAEPVIESVEGDGDAALIVTRRALAGRLTVVANAMPFRSRFLAEGDHAHLLMALMDLSDYGGIAVVEDGGISFFGMVWRRGSLLVVAGGLALVLWLWRRMTRRAPVLAAPEVALTDFGERIEGLGHFVWSQKGGAQLLEGMKRELLARWGTATGQMLVFPEMPDSGSISERIRGEVSADDIRAALTLEAGAESEPMLLAISNLQKVIRLL</sequence>
<dbReference type="Proteomes" id="UP000475117">
    <property type="component" value="Chromosome"/>
</dbReference>
<evidence type="ECO:0000313" key="3">
    <source>
        <dbReference type="Proteomes" id="UP000475117"/>
    </source>
</evidence>
<dbReference type="RefSeq" id="WP_164365022.1">
    <property type="nucleotide sequence ID" value="NZ_CP066776.1"/>
</dbReference>
<proteinExistence type="predicted"/>
<dbReference type="PROSITE" id="PS51257">
    <property type="entry name" value="PROKAR_LIPOPROTEIN"/>
    <property type="match status" value="1"/>
</dbReference>
<dbReference type="InterPro" id="IPR025646">
    <property type="entry name" value="DUF4350"/>
</dbReference>
<feature type="domain" description="DUF4350" evidence="1">
    <location>
        <begin position="39"/>
        <end position="235"/>
    </location>
</feature>
<gene>
    <name evidence="2" type="ORF">G3M56_003645</name>
</gene>
<dbReference type="AlphaFoldDB" id="A0A6B3L5V9"/>
<dbReference type="KEGG" id="soa:G3M56_003645"/>
<reference evidence="2 3" key="1">
    <citation type="submission" date="2020-12" db="EMBL/GenBank/DDBJ databases">
        <title>Sulforoseuscoccus oceanibium gen. nov., sp. nov., a representative of the phylum Verrucomicrobia with special cytoplasmic membrane, and proposal of Sulforoseuscoccusaceae fam. nov.</title>
        <authorList>
            <person name="Xi F."/>
        </authorList>
    </citation>
    <scope>NUCLEOTIDE SEQUENCE [LARGE SCALE GENOMIC DNA]</scope>
    <source>
        <strain evidence="2 3">T37</strain>
    </source>
</reference>
<evidence type="ECO:0000259" key="1">
    <source>
        <dbReference type="Pfam" id="PF14258"/>
    </source>
</evidence>
<dbReference type="Pfam" id="PF14258">
    <property type="entry name" value="DUF4350"/>
    <property type="match status" value="1"/>
</dbReference>
<evidence type="ECO:0000313" key="2">
    <source>
        <dbReference type="EMBL" id="QQL45695.1"/>
    </source>
</evidence>
<organism evidence="2 3">
    <name type="scientific">Sulfuriroseicoccus oceanibius</name>
    <dbReference type="NCBI Taxonomy" id="2707525"/>
    <lineage>
        <taxon>Bacteria</taxon>
        <taxon>Pseudomonadati</taxon>
        <taxon>Verrucomicrobiota</taxon>
        <taxon>Verrucomicrobiia</taxon>
        <taxon>Verrucomicrobiales</taxon>
        <taxon>Verrucomicrobiaceae</taxon>
        <taxon>Sulfuriroseicoccus</taxon>
    </lineage>
</organism>
<name>A0A6B3L5V9_9BACT</name>